<sequence length="71" mass="8134">MPQFSSPNVDQNTQKPKVGQVIFAHRIETYHQIQLPPTPGHHKSNYPPRDPGTRALQHPNLPRIPRTSHQI</sequence>
<evidence type="ECO:0000256" key="1">
    <source>
        <dbReference type="SAM" id="MobiDB-lite"/>
    </source>
</evidence>
<reference evidence="2" key="2">
    <citation type="journal article" date="2015" name="Data Brief">
        <title>Shoot transcriptome of the giant reed, Arundo donax.</title>
        <authorList>
            <person name="Barrero R.A."/>
            <person name="Guerrero F.D."/>
            <person name="Moolhuijzen P."/>
            <person name="Goolsby J.A."/>
            <person name="Tidwell J."/>
            <person name="Bellgard S.E."/>
            <person name="Bellgard M.I."/>
        </authorList>
    </citation>
    <scope>NUCLEOTIDE SEQUENCE</scope>
    <source>
        <tissue evidence="2">Shoot tissue taken approximately 20 cm above the soil surface</tissue>
    </source>
</reference>
<accession>A0A0A9BMG9</accession>
<dbReference type="EMBL" id="GBRH01235460">
    <property type="protein sequence ID" value="JAD62435.1"/>
    <property type="molecule type" value="Transcribed_RNA"/>
</dbReference>
<feature type="region of interest" description="Disordered" evidence="1">
    <location>
        <begin position="33"/>
        <end position="71"/>
    </location>
</feature>
<organism evidence="2">
    <name type="scientific">Arundo donax</name>
    <name type="common">Giant reed</name>
    <name type="synonym">Donax arundinaceus</name>
    <dbReference type="NCBI Taxonomy" id="35708"/>
    <lineage>
        <taxon>Eukaryota</taxon>
        <taxon>Viridiplantae</taxon>
        <taxon>Streptophyta</taxon>
        <taxon>Embryophyta</taxon>
        <taxon>Tracheophyta</taxon>
        <taxon>Spermatophyta</taxon>
        <taxon>Magnoliopsida</taxon>
        <taxon>Liliopsida</taxon>
        <taxon>Poales</taxon>
        <taxon>Poaceae</taxon>
        <taxon>PACMAD clade</taxon>
        <taxon>Arundinoideae</taxon>
        <taxon>Arundineae</taxon>
        <taxon>Arundo</taxon>
    </lineage>
</organism>
<evidence type="ECO:0000313" key="2">
    <source>
        <dbReference type="EMBL" id="JAD62435.1"/>
    </source>
</evidence>
<protein>
    <submittedName>
        <fullName evidence="2">Uncharacterized protein</fullName>
    </submittedName>
</protein>
<reference evidence="2" key="1">
    <citation type="submission" date="2014-09" db="EMBL/GenBank/DDBJ databases">
        <authorList>
            <person name="Magalhaes I.L.F."/>
            <person name="Oliveira U."/>
            <person name="Santos F.R."/>
            <person name="Vidigal T.H.D.A."/>
            <person name="Brescovit A.D."/>
            <person name="Santos A.J."/>
        </authorList>
    </citation>
    <scope>NUCLEOTIDE SEQUENCE</scope>
    <source>
        <tissue evidence="2">Shoot tissue taken approximately 20 cm above the soil surface</tissue>
    </source>
</reference>
<name>A0A0A9BMG9_ARUDO</name>
<dbReference type="AlphaFoldDB" id="A0A0A9BMG9"/>
<proteinExistence type="predicted"/>